<dbReference type="InterPro" id="IPR007889">
    <property type="entry name" value="HTH_Psq"/>
</dbReference>
<feature type="domain" description="HTH psq-type" evidence="1">
    <location>
        <begin position="22"/>
        <end position="46"/>
    </location>
</feature>
<dbReference type="SUPFAM" id="SSF46689">
    <property type="entry name" value="Homeodomain-like"/>
    <property type="match status" value="1"/>
</dbReference>
<dbReference type="EMBL" id="LFIV01000302">
    <property type="protein sequence ID" value="KZL63984.1"/>
    <property type="molecule type" value="Genomic_DNA"/>
</dbReference>
<evidence type="ECO:0000313" key="3">
    <source>
        <dbReference type="Proteomes" id="UP000076552"/>
    </source>
</evidence>
<evidence type="ECO:0000259" key="1">
    <source>
        <dbReference type="Pfam" id="PF05225"/>
    </source>
</evidence>
<gene>
    <name evidence="2" type="ORF">CT0861_13239</name>
</gene>
<dbReference type="GO" id="GO:0003677">
    <property type="term" value="F:DNA binding"/>
    <property type="evidence" value="ECO:0007669"/>
    <property type="project" value="InterPro"/>
</dbReference>
<keyword evidence="3" id="KW-1185">Reference proteome</keyword>
<proteinExistence type="predicted"/>
<evidence type="ECO:0000313" key="2">
    <source>
        <dbReference type="EMBL" id="KZL63984.1"/>
    </source>
</evidence>
<sequence length="104" mass="12364">MDSHSNESRIILIIKAIKKDLKLSVRKASSIYNIPEATLRYQRARRLLQQETQSKSIKITIIKEIDFHYDLITYKIWLIAFLINATQRVLDHNRQRTLYNANHN</sequence>
<dbReference type="InterPro" id="IPR009057">
    <property type="entry name" value="Homeodomain-like_sf"/>
</dbReference>
<organism evidence="2 3">
    <name type="scientific">Colletotrichum tofieldiae</name>
    <dbReference type="NCBI Taxonomy" id="708197"/>
    <lineage>
        <taxon>Eukaryota</taxon>
        <taxon>Fungi</taxon>
        <taxon>Dikarya</taxon>
        <taxon>Ascomycota</taxon>
        <taxon>Pezizomycotina</taxon>
        <taxon>Sordariomycetes</taxon>
        <taxon>Hypocreomycetidae</taxon>
        <taxon>Glomerellales</taxon>
        <taxon>Glomerellaceae</taxon>
        <taxon>Colletotrichum</taxon>
        <taxon>Colletotrichum spaethianum species complex</taxon>
    </lineage>
</organism>
<dbReference type="Gene3D" id="1.10.10.60">
    <property type="entry name" value="Homeodomain-like"/>
    <property type="match status" value="1"/>
</dbReference>
<comment type="caution">
    <text evidence="2">The sequence shown here is derived from an EMBL/GenBank/DDBJ whole genome shotgun (WGS) entry which is preliminary data.</text>
</comment>
<protein>
    <recommendedName>
        <fullName evidence="1">HTH psq-type domain-containing protein</fullName>
    </recommendedName>
</protein>
<dbReference type="Proteomes" id="UP000076552">
    <property type="component" value="Unassembled WGS sequence"/>
</dbReference>
<name>A0A166LVU2_9PEZI</name>
<dbReference type="Pfam" id="PF05225">
    <property type="entry name" value="HTH_psq"/>
    <property type="match status" value="1"/>
</dbReference>
<reference evidence="2 3" key="1">
    <citation type="submission" date="2015-06" db="EMBL/GenBank/DDBJ databases">
        <title>Survival trade-offs in plant roots during colonization by closely related pathogenic and mutualistic fungi.</title>
        <authorList>
            <person name="Hacquard S."/>
            <person name="Kracher B."/>
            <person name="Hiruma K."/>
            <person name="Weinman A."/>
            <person name="Muench P."/>
            <person name="Garrido Oter R."/>
            <person name="Ver Loren van Themaat E."/>
            <person name="Dallerey J.-F."/>
            <person name="Damm U."/>
            <person name="Henrissat B."/>
            <person name="Lespinet O."/>
            <person name="Thon M."/>
            <person name="Kemen E."/>
            <person name="McHardy A.C."/>
            <person name="Schulze-Lefert P."/>
            <person name="O'Connell R.J."/>
        </authorList>
    </citation>
    <scope>NUCLEOTIDE SEQUENCE [LARGE SCALE GENOMIC DNA]</scope>
    <source>
        <strain evidence="2 3">0861</strain>
    </source>
</reference>
<accession>A0A166LVU2</accession>
<dbReference type="AlphaFoldDB" id="A0A166LVU2"/>